<feature type="coiled-coil region" evidence="4">
    <location>
        <begin position="348"/>
        <end position="375"/>
    </location>
</feature>
<name>A0A7C1JIF0_9CHLR</name>
<dbReference type="Gene3D" id="3.30.450.40">
    <property type="match status" value="1"/>
</dbReference>
<dbReference type="SUPFAM" id="SSF55874">
    <property type="entry name" value="ATPase domain of HSP90 chaperone/DNA topoisomerase II/histidine kinase"/>
    <property type="match status" value="1"/>
</dbReference>
<dbReference type="PANTHER" id="PTHR24421:SF61">
    <property type="entry name" value="OXYGEN SENSOR HISTIDINE KINASE NREB"/>
    <property type="match status" value="1"/>
</dbReference>
<dbReference type="GO" id="GO:0046983">
    <property type="term" value="F:protein dimerization activity"/>
    <property type="evidence" value="ECO:0007669"/>
    <property type="project" value="InterPro"/>
</dbReference>
<feature type="domain" description="Histidine kinase" evidence="6">
    <location>
        <begin position="316"/>
        <end position="512"/>
    </location>
</feature>
<dbReference type="InterPro" id="IPR029016">
    <property type="entry name" value="GAF-like_dom_sf"/>
</dbReference>
<dbReference type="GO" id="GO:0000155">
    <property type="term" value="F:phosphorelay sensor kinase activity"/>
    <property type="evidence" value="ECO:0007669"/>
    <property type="project" value="InterPro"/>
</dbReference>
<dbReference type="InterPro" id="IPR005467">
    <property type="entry name" value="His_kinase_dom"/>
</dbReference>
<dbReference type="InterPro" id="IPR011712">
    <property type="entry name" value="Sig_transdc_His_kin_sub3_dim/P"/>
</dbReference>
<protein>
    <submittedName>
        <fullName evidence="7">Sensor histidine kinase</fullName>
    </submittedName>
</protein>
<dbReference type="GO" id="GO:0016020">
    <property type="term" value="C:membrane"/>
    <property type="evidence" value="ECO:0007669"/>
    <property type="project" value="InterPro"/>
</dbReference>
<dbReference type="SMART" id="SM00387">
    <property type="entry name" value="HATPase_c"/>
    <property type="match status" value="1"/>
</dbReference>
<accession>A0A7C1JIF0</accession>
<keyword evidence="3" id="KW-0902">Two-component regulatory system</keyword>
<dbReference type="PROSITE" id="PS50109">
    <property type="entry name" value="HIS_KIN"/>
    <property type="match status" value="1"/>
</dbReference>
<keyword evidence="4" id="KW-0175">Coiled coil</keyword>
<dbReference type="InterPro" id="IPR003594">
    <property type="entry name" value="HATPase_dom"/>
</dbReference>
<dbReference type="InterPro" id="IPR036890">
    <property type="entry name" value="HATPase_C_sf"/>
</dbReference>
<dbReference type="AlphaFoldDB" id="A0A7C1JIF0"/>
<evidence type="ECO:0000256" key="3">
    <source>
        <dbReference type="ARBA" id="ARBA00023012"/>
    </source>
</evidence>
<dbReference type="Gene3D" id="3.30.565.10">
    <property type="entry name" value="Histidine kinase-like ATPase, C-terminal domain"/>
    <property type="match status" value="1"/>
</dbReference>
<dbReference type="CDD" id="cd16917">
    <property type="entry name" value="HATPase_UhpB-NarQ-NarX-like"/>
    <property type="match status" value="1"/>
</dbReference>
<evidence type="ECO:0000256" key="5">
    <source>
        <dbReference type="SAM" id="MobiDB-lite"/>
    </source>
</evidence>
<evidence type="ECO:0000313" key="7">
    <source>
        <dbReference type="EMBL" id="HDX32221.1"/>
    </source>
</evidence>
<dbReference type="PANTHER" id="PTHR24421">
    <property type="entry name" value="NITRATE/NITRITE SENSOR PROTEIN NARX-RELATED"/>
    <property type="match status" value="1"/>
</dbReference>
<dbReference type="Pfam" id="PF02518">
    <property type="entry name" value="HATPase_c"/>
    <property type="match status" value="1"/>
</dbReference>
<feature type="compositionally biased region" description="Basic and acidic residues" evidence="5">
    <location>
        <begin position="1"/>
        <end position="10"/>
    </location>
</feature>
<keyword evidence="1" id="KW-0808">Transferase</keyword>
<feature type="region of interest" description="Disordered" evidence="5">
    <location>
        <begin position="1"/>
        <end position="21"/>
    </location>
</feature>
<keyword evidence="2 7" id="KW-0418">Kinase</keyword>
<gene>
    <name evidence="7" type="ORF">ENQ20_12165</name>
</gene>
<organism evidence="7">
    <name type="scientific">Caldilinea aerophila</name>
    <dbReference type="NCBI Taxonomy" id="133453"/>
    <lineage>
        <taxon>Bacteria</taxon>
        <taxon>Bacillati</taxon>
        <taxon>Chloroflexota</taxon>
        <taxon>Caldilineae</taxon>
        <taxon>Caldilineales</taxon>
        <taxon>Caldilineaceae</taxon>
        <taxon>Caldilinea</taxon>
    </lineage>
</organism>
<comment type="caution">
    <text evidence="7">The sequence shown here is derived from an EMBL/GenBank/DDBJ whole genome shotgun (WGS) entry which is preliminary data.</text>
</comment>
<proteinExistence type="predicted"/>
<evidence type="ECO:0000259" key="6">
    <source>
        <dbReference type="PROSITE" id="PS50109"/>
    </source>
</evidence>
<evidence type="ECO:0000256" key="4">
    <source>
        <dbReference type="SAM" id="Coils"/>
    </source>
</evidence>
<dbReference type="EMBL" id="DSMG01000120">
    <property type="protein sequence ID" value="HDX32221.1"/>
    <property type="molecule type" value="Genomic_DNA"/>
</dbReference>
<dbReference type="InterPro" id="IPR050482">
    <property type="entry name" value="Sensor_HK_TwoCompSys"/>
</dbReference>
<evidence type="ECO:0000256" key="1">
    <source>
        <dbReference type="ARBA" id="ARBA00022679"/>
    </source>
</evidence>
<dbReference type="Pfam" id="PF07730">
    <property type="entry name" value="HisKA_3"/>
    <property type="match status" value="1"/>
</dbReference>
<reference evidence="7" key="1">
    <citation type="journal article" date="2020" name="mSystems">
        <title>Genome- and Community-Level Interaction Insights into Carbon Utilization and Element Cycling Functions of Hydrothermarchaeota in Hydrothermal Sediment.</title>
        <authorList>
            <person name="Zhou Z."/>
            <person name="Liu Y."/>
            <person name="Xu W."/>
            <person name="Pan J."/>
            <person name="Luo Z.H."/>
            <person name="Li M."/>
        </authorList>
    </citation>
    <scope>NUCLEOTIDE SEQUENCE [LARGE SCALE GENOMIC DNA]</scope>
    <source>
        <strain evidence="7">SpSt-289</strain>
    </source>
</reference>
<evidence type="ECO:0000256" key="2">
    <source>
        <dbReference type="ARBA" id="ARBA00022777"/>
    </source>
</evidence>
<sequence length="525" mass="58198">MLEQPTDRTLLEQQSSPSGNPAVAVVDARSIIVMANDAFCILLNRMQHHVLGQPLSGFTDTWFGRALGQLPPLSSLDVAAPVVSFIVGPEQGPRVVLSSSRGHGAWREGSYILVATPFAPTLPPEQLRAYAATLERSLIEGQQEMDRSREAANGLRNLLFMSISNYTLTEMLDYVYEQARRLLNAVGMMVLWLSEHAQVWRLPENVEVLYATGSITDAEALFRSPLASLLNAEHKLIFFPMPLRDGQEEVSFRLAVPLLIENQIRGALVLDLNAPQLSPHAHQVAEWLADQVIVAQGADRLQQKAKKAAALQERERLAREMHDAVMQSIYSLSLFAEAGKRFASSGQIDRVQEYLQQLSETAKQALKELRLLLYELQPAVLEQVGLVEALRQRLEAVERRNGITTRFEVEGSATFPTHIEDGLYRICQEALNNALKHSSASEVTVRLSVKAKELQLEICDNGIGFAVNDPKCIYGEGLTTMRERAQQLHAKLTVESAPQQGTCVRIVLSLTEGAVPEASSRFHPE</sequence>
<dbReference type="SUPFAM" id="SSF55781">
    <property type="entry name" value="GAF domain-like"/>
    <property type="match status" value="1"/>
</dbReference>
<dbReference type="Gene3D" id="1.20.5.1930">
    <property type="match status" value="1"/>
</dbReference>